<evidence type="ECO:0000313" key="7">
    <source>
        <dbReference type="Proteomes" id="UP000646827"/>
    </source>
</evidence>
<keyword evidence="4 5" id="KW-0408">Iron</keyword>
<dbReference type="GO" id="GO:0010436">
    <property type="term" value="F:carotenoid dioxygenase activity"/>
    <property type="evidence" value="ECO:0007669"/>
    <property type="project" value="TreeGrafter"/>
</dbReference>
<reference evidence="6 7" key="1">
    <citation type="submission" date="2020-12" db="EMBL/GenBank/DDBJ databases">
        <title>Metabolic potential, ecology and presence of endohyphal bacteria is reflected in genomic diversity of Mucoromycotina.</title>
        <authorList>
            <person name="Muszewska A."/>
            <person name="Okrasinska A."/>
            <person name="Steczkiewicz K."/>
            <person name="Drgas O."/>
            <person name="Orlowska M."/>
            <person name="Perlinska-Lenart U."/>
            <person name="Aleksandrzak-Piekarczyk T."/>
            <person name="Szatraj K."/>
            <person name="Zielenkiewicz U."/>
            <person name="Pilsyk S."/>
            <person name="Malc E."/>
            <person name="Mieczkowski P."/>
            <person name="Kruszewska J.S."/>
            <person name="Biernat P."/>
            <person name="Pawlowska J."/>
        </authorList>
    </citation>
    <scope>NUCLEOTIDE SEQUENCE [LARGE SCALE GENOMIC DNA]</scope>
    <source>
        <strain evidence="6 7">CBS 142.35</strain>
    </source>
</reference>
<dbReference type="AlphaFoldDB" id="A0A8H7VMU9"/>
<dbReference type="InterPro" id="IPR004294">
    <property type="entry name" value="Carotenoid_Oase"/>
</dbReference>
<feature type="binding site" evidence="5">
    <location>
        <position position="299"/>
    </location>
    <ligand>
        <name>Fe cation</name>
        <dbReference type="ChEBI" id="CHEBI:24875"/>
        <note>catalytic</note>
    </ligand>
</feature>
<dbReference type="OrthoDB" id="407010at2759"/>
<protein>
    <submittedName>
        <fullName evidence="6">Uncharacterized protein</fullName>
    </submittedName>
</protein>
<keyword evidence="7" id="KW-1185">Reference proteome</keyword>
<gene>
    <name evidence="6" type="ORF">INT45_014204</name>
</gene>
<proteinExistence type="inferred from homology"/>
<dbReference type="GO" id="GO:0046872">
    <property type="term" value="F:metal ion binding"/>
    <property type="evidence" value="ECO:0007669"/>
    <property type="project" value="UniProtKB-KW"/>
</dbReference>
<comment type="cofactor">
    <cofactor evidence="5">
        <name>Fe(2+)</name>
        <dbReference type="ChEBI" id="CHEBI:29033"/>
    </cofactor>
    <text evidence="5">Binds 1 Fe(2+) ion per subunit.</text>
</comment>
<dbReference type="Proteomes" id="UP000646827">
    <property type="component" value="Unassembled WGS sequence"/>
</dbReference>
<feature type="binding site" evidence="5">
    <location>
        <position position="595"/>
    </location>
    <ligand>
        <name>Fe cation</name>
        <dbReference type="ChEBI" id="CHEBI:24875"/>
        <note>catalytic</note>
    </ligand>
</feature>
<dbReference type="GO" id="GO:0016121">
    <property type="term" value="P:carotene catabolic process"/>
    <property type="evidence" value="ECO:0007669"/>
    <property type="project" value="TreeGrafter"/>
</dbReference>
<dbReference type="EMBL" id="JAEPRB010000016">
    <property type="protein sequence ID" value="KAG2226460.1"/>
    <property type="molecule type" value="Genomic_DNA"/>
</dbReference>
<feature type="binding site" evidence="5">
    <location>
        <position position="366"/>
    </location>
    <ligand>
        <name>Fe cation</name>
        <dbReference type="ChEBI" id="CHEBI:24875"/>
        <note>catalytic</note>
    </ligand>
</feature>
<sequence length="609" mass="69625">MLYIVLSILTIVGGYKFMISINRIYRFIDELNIVQQGNIFRNAKEVPEPVWIPIQGVIPQWLSGVMYRVGPGKYNLAENKAMIKHAFDGLPFMHRFELSSERQAVRYNARNLAGSFERQMIEKRSRSSVFFGHVQNLSILERCTVTVQRFRKIFFAGIIDRSDPSSFMVGVTPTPNFPMPVHWIERSKEMLGEHHLVSKTDLNVLQQIHANTLEPKRLYDYSDYDKRLNGDLSSSHHQYDPITEETFNYTIHLGPVPKMIVFSINRSGQVSILAEITHRKLPNKNNRHFGTRIRPSFIHAFMLTQNHVIIPESPLYYNNADILFAGNAVGSYVWDEKSPTFFHIISRRPDIGHVITIPVDNFFSFHHGNSWDTVDDKNGNPVIILDTCAFSNADVIYQLHSFGTYLRGSDHSVPIATTTDIKQTRPMGISFPPIRQPSFGDLRRYRLSWNRDLTDGSGSYTTIAHNIEFPRFSQHYALRQNRFVWGCQLLKPSTTKEAERYSLVKIDMESGTIVSYNKPRYSCSEPIFVPKKKSIAANNDGTSHFEDEGAVICLVNVIGEIGPEEDSSFLLILDGRTMQEIARCDIGTYNISTFHGSYVDSDYKNVSIS</sequence>
<evidence type="ECO:0000256" key="3">
    <source>
        <dbReference type="ARBA" id="ARBA00023002"/>
    </source>
</evidence>
<comment type="caution">
    <text evidence="6">The sequence shown here is derived from an EMBL/GenBank/DDBJ whole genome shotgun (WGS) entry which is preliminary data.</text>
</comment>
<comment type="similarity">
    <text evidence="1">Belongs to the carotenoid oxygenase family.</text>
</comment>
<evidence type="ECO:0000256" key="2">
    <source>
        <dbReference type="ARBA" id="ARBA00022723"/>
    </source>
</evidence>
<dbReference type="PANTHER" id="PTHR10543:SF24">
    <property type="entry name" value="CAROTENOID ISOMEROOXYGENASE"/>
    <property type="match status" value="1"/>
</dbReference>
<evidence type="ECO:0000256" key="5">
    <source>
        <dbReference type="PIRSR" id="PIRSR604294-1"/>
    </source>
</evidence>
<dbReference type="PANTHER" id="PTHR10543">
    <property type="entry name" value="BETA-CAROTENE DIOXYGENASE"/>
    <property type="match status" value="1"/>
</dbReference>
<evidence type="ECO:0000256" key="1">
    <source>
        <dbReference type="ARBA" id="ARBA00006787"/>
    </source>
</evidence>
<feature type="binding site" evidence="5">
    <location>
        <position position="236"/>
    </location>
    <ligand>
        <name>Fe cation</name>
        <dbReference type="ChEBI" id="CHEBI:24875"/>
        <note>catalytic</note>
    </ligand>
</feature>
<evidence type="ECO:0000313" key="6">
    <source>
        <dbReference type="EMBL" id="KAG2226460.1"/>
    </source>
</evidence>
<name>A0A8H7VMU9_9FUNG</name>
<evidence type="ECO:0000256" key="4">
    <source>
        <dbReference type="ARBA" id="ARBA00023004"/>
    </source>
</evidence>
<keyword evidence="2 5" id="KW-0479">Metal-binding</keyword>
<organism evidence="6 7">
    <name type="scientific">Circinella minor</name>
    <dbReference type="NCBI Taxonomy" id="1195481"/>
    <lineage>
        <taxon>Eukaryota</taxon>
        <taxon>Fungi</taxon>
        <taxon>Fungi incertae sedis</taxon>
        <taxon>Mucoromycota</taxon>
        <taxon>Mucoromycotina</taxon>
        <taxon>Mucoromycetes</taxon>
        <taxon>Mucorales</taxon>
        <taxon>Lichtheimiaceae</taxon>
        <taxon>Circinella</taxon>
    </lineage>
</organism>
<keyword evidence="3" id="KW-0560">Oxidoreductase</keyword>
<accession>A0A8H7VMU9</accession>
<dbReference type="Pfam" id="PF03055">
    <property type="entry name" value="RPE65"/>
    <property type="match status" value="1"/>
</dbReference>